<keyword evidence="6" id="KW-0004">4Fe-4S</keyword>
<name>A0ABT2Y4X4_9MOLU</name>
<evidence type="ECO:0000259" key="13">
    <source>
        <dbReference type="Pfam" id="PF03313"/>
    </source>
</evidence>
<dbReference type="SUPFAM" id="SSF143548">
    <property type="entry name" value="Serine metabolism enzymes domain"/>
    <property type="match status" value="1"/>
</dbReference>
<gene>
    <name evidence="15" type="ORF">N7548_02985</name>
</gene>
<comment type="catalytic activity">
    <reaction evidence="12">
        <text>L-serine = pyruvate + NH4(+)</text>
        <dbReference type="Rhea" id="RHEA:19169"/>
        <dbReference type="ChEBI" id="CHEBI:15361"/>
        <dbReference type="ChEBI" id="CHEBI:28938"/>
        <dbReference type="ChEBI" id="CHEBI:33384"/>
        <dbReference type="EC" id="4.3.1.17"/>
    </reaction>
</comment>
<dbReference type="InterPro" id="IPR029009">
    <property type="entry name" value="ASB_dom_sf"/>
</dbReference>
<keyword evidence="8" id="KW-0408">Iron</keyword>
<evidence type="ECO:0000256" key="12">
    <source>
        <dbReference type="ARBA" id="ARBA00049406"/>
    </source>
</evidence>
<evidence type="ECO:0000256" key="6">
    <source>
        <dbReference type="ARBA" id="ARBA00022485"/>
    </source>
</evidence>
<accession>A0ABT2Y4X4</accession>
<keyword evidence="7" id="KW-0479">Metal-binding</keyword>
<comment type="pathway">
    <text evidence="2">Carbohydrate biosynthesis; gluconeogenesis.</text>
</comment>
<keyword evidence="5" id="KW-0312">Gluconeogenesis</keyword>
<keyword evidence="9" id="KW-0411">Iron-sulfur</keyword>
<evidence type="ECO:0000256" key="7">
    <source>
        <dbReference type="ARBA" id="ARBA00022723"/>
    </source>
</evidence>
<sequence length="398" mass="43742">MQSLRKLYKIGHGPSSSHTMGPGFAAEFVKNKHQNATHYVVTLYNSLALTGKGHLTDTIIEQTLRPKPVTFKFNVDVKFHPNYFVFEVFEHDTLLDTISVRSIGGGDILFDKEENHIEMVYPHQSFDEIKAYCLANNINLYQYVKVFEGVSIDDFLGEIWQQLQSTVEKGLKTEGVLPGDLKVQRKAKTLMDRAKATETEAQKQNRLVSAYAFAASEENGSGGIIVTAPTCGASGVLPAVLYYMKHHQGISDQKIIESLAVAGIIGNIIKTNATISGAVGGCQAEVGSACSMTAAAHAYLSELEIEQIEYAAEIAMEHHLGLTCDPIDGYVQIPCIERNAVAGIRAINASGLSGFLSDTRKISFDMIVHTMYQTGLDMHPKYKETAEAGMAYFYKQKK</sequence>
<evidence type="ECO:0000256" key="4">
    <source>
        <dbReference type="ARBA" id="ARBA00012093"/>
    </source>
</evidence>
<evidence type="ECO:0000256" key="5">
    <source>
        <dbReference type="ARBA" id="ARBA00022432"/>
    </source>
</evidence>
<proteinExistence type="inferred from homology"/>
<dbReference type="Pfam" id="PF03315">
    <property type="entry name" value="SDH_beta"/>
    <property type="match status" value="1"/>
</dbReference>
<dbReference type="InterPro" id="IPR005130">
    <property type="entry name" value="Ser_deHydtase-like_asu"/>
</dbReference>
<protein>
    <recommendedName>
        <fullName evidence="4">L-serine ammonia-lyase</fullName>
        <ecNumber evidence="4">4.3.1.17</ecNumber>
    </recommendedName>
    <alternativeName>
        <fullName evidence="11">L-serine deaminase</fullName>
    </alternativeName>
</protein>
<feature type="domain" description="Serine dehydratase beta chain" evidence="14">
    <location>
        <begin position="3"/>
        <end position="60"/>
    </location>
</feature>
<comment type="caution">
    <text evidence="15">The sequence shown here is derived from an EMBL/GenBank/DDBJ whole genome shotgun (WGS) entry which is preliminary data.</text>
</comment>
<evidence type="ECO:0000256" key="11">
    <source>
        <dbReference type="ARBA" id="ARBA00041766"/>
    </source>
</evidence>
<evidence type="ECO:0000256" key="8">
    <source>
        <dbReference type="ARBA" id="ARBA00023004"/>
    </source>
</evidence>
<dbReference type="RefSeq" id="WP_263607938.1">
    <property type="nucleotide sequence ID" value="NZ_JAOVQM010000002.1"/>
</dbReference>
<dbReference type="PANTHER" id="PTHR30182:SF1">
    <property type="entry name" value="L-SERINE DEHYDRATASE 1"/>
    <property type="match status" value="1"/>
</dbReference>
<dbReference type="Proteomes" id="UP001177160">
    <property type="component" value="Unassembled WGS sequence"/>
</dbReference>
<dbReference type="InterPro" id="IPR005131">
    <property type="entry name" value="Ser_deHydtase_bsu"/>
</dbReference>
<evidence type="ECO:0000256" key="2">
    <source>
        <dbReference type="ARBA" id="ARBA00004742"/>
    </source>
</evidence>
<evidence type="ECO:0000256" key="9">
    <source>
        <dbReference type="ARBA" id="ARBA00023014"/>
    </source>
</evidence>
<dbReference type="PANTHER" id="PTHR30182">
    <property type="entry name" value="L-SERINE DEHYDRATASE"/>
    <property type="match status" value="1"/>
</dbReference>
<keyword evidence="10 15" id="KW-0456">Lyase</keyword>
<dbReference type="EC" id="4.3.1.17" evidence="4"/>
<evidence type="ECO:0000256" key="10">
    <source>
        <dbReference type="ARBA" id="ARBA00023239"/>
    </source>
</evidence>
<dbReference type="Gene3D" id="3.30.1330.90">
    <property type="entry name" value="D-3-phosphoglycerate dehydrogenase, domain 3"/>
    <property type="match status" value="1"/>
</dbReference>
<evidence type="ECO:0000313" key="15">
    <source>
        <dbReference type="EMBL" id="MCV2231785.1"/>
    </source>
</evidence>
<organism evidence="15 16">
    <name type="scientific">Paracholeplasma manati</name>
    <dbReference type="NCBI Taxonomy" id="591373"/>
    <lineage>
        <taxon>Bacteria</taxon>
        <taxon>Bacillati</taxon>
        <taxon>Mycoplasmatota</taxon>
        <taxon>Mollicutes</taxon>
        <taxon>Acholeplasmatales</taxon>
        <taxon>Acholeplasmataceae</taxon>
        <taxon>Paracholeplasma</taxon>
    </lineage>
</organism>
<feature type="domain" description="Serine dehydratase-like alpha subunit" evidence="13">
    <location>
        <begin position="151"/>
        <end position="391"/>
    </location>
</feature>
<dbReference type="EMBL" id="JAOVQM010000002">
    <property type="protein sequence ID" value="MCV2231785.1"/>
    <property type="molecule type" value="Genomic_DNA"/>
</dbReference>
<evidence type="ECO:0000256" key="1">
    <source>
        <dbReference type="ARBA" id="ARBA00001966"/>
    </source>
</evidence>
<dbReference type="Pfam" id="PF03313">
    <property type="entry name" value="SDH_alpha"/>
    <property type="match status" value="1"/>
</dbReference>
<keyword evidence="16" id="KW-1185">Reference proteome</keyword>
<evidence type="ECO:0000256" key="3">
    <source>
        <dbReference type="ARBA" id="ARBA00008636"/>
    </source>
</evidence>
<evidence type="ECO:0000259" key="14">
    <source>
        <dbReference type="Pfam" id="PF03315"/>
    </source>
</evidence>
<evidence type="ECO:0000313" key="16">
    <source>
        <dbReference type="Proteomes" id="UP001177160"/>
    </source>
</evidence>
<dbReference type="GO" id="GO:0003941">
    <property type="term" value="F:L-serine ammonia-lyase activity"/>
    <property type="evidence" value="ECO:0007669"/>
    <property type="project" value="UniProtKB-EC"/>
</dbReference>
<reference evidence="15" key="1">
    <citation type="submission" date="2022-09" db="EMBL/GenBank/DDBJ databases">
        <title>Novel Mycoplasma species identified in domestic and wild animals.</title>
        <authorList>
            <person name="Volokhov D.V."/>
            <person name="Furtak V.A."/>
            <person name="Zagorodnyaya T.A."/>
        </authorList>
    </citation>
    <scope>NUCLEOTIDE SEQUENCE</scope>
    <source>
        <strain evidence="15">Oakley</strain>
    </source>
</reference>
<dbReference type="InterPro" id="IPR051318">
    <property type="entry name" value="Fe-S_L-Ser"/>
</dbReference>
<comment type="cofactor">
    <cofactor evidence="1">
        <name>[4Fe-4S] cluster</name>
        <dbReference type="ChEBI" id="CHEBI:49883"/>
    </cofactor>
</comment>
<comment type="similarity">
    <text evidence="3">Belongs to the iron-sulfur dependent L-serine dehydratase family.</text>
</comment>